<dbReference type="Gene3D" id="3.60.10.10">
    <property type="entry name" value="Endonuclease/exonuclease/phosphatase"/>
    <property type="match status" value="1"/>
</dbReference>
<dbReference type="Proteomes" id="UP001516400">
    <property type="component" value="Unassembled WGS sequence"/>
</dbReference>
<name>A0ABD2NZP5_9CUCU</name>
<proteinExistence type="predicted"/>
<organism evidence="1 2">
    <name type="scientific">Cryptolaemus montrouzieri</name>
    <dbReference type="NCBI Taxonomy" id="559131"/>
    <lineage>
        <taxon>Eukaryota</taxon>
        <taxon>Metazoa</taxon>
        <taxon>Ecdysozoa</taxon>
        <taxon>Arthropoda</taxon>
        <taxon>Hexapoda</taxon>
        <taxon>Insecta</taxon>
        <taxon>Pterygota</taxon>
        <taxon>Neoptera</taxon>
        <taxon>Endopterygota</taxon>
        <taxon>Coleoptera</taxon>
        <taxon>Polyphaga</taxon>
        <taxon>Cucujiformia</taxon>
        <taxon>Coccinelloidea</taxon>
        <taxon>Coccinellidae</taxon>
        <taxon>Scymninae</taxon>
        <taxon>Scymnini</taxon>
        <taxon>Cryptolaemus</taxon>
    </lineage>
</organism>
<evidence type="ECO:0000313" key="2">
    <source>
        <dbReference type="Proteomes" id="UP001516400"/>
    </source>
</evidence>
<evidence type="ECO:0008006" key="3">
    <source>
        <dbReference type="Google" id="ProtNLM"/>
    </source>
</evidence>
<gene>
    <name evidence="1" type="ORF">HHI36_018286</name>
</gene>
<dbReference type="InterPro" id="IPR036691">
    <property type="entry name" value="Endo/exonu/phosph_ase_sf"/>
</dbReference>
<protein>
    <recommendedName>
        <fullName evidence="3">Reverse transcriptase domain-containing protein</fullName>
    </recommendedName>
</protein>
<evidence type="ECO:0000313" key="1">
    <source>
        <dbReference type="EMBL" id="KAL3284118.1"/>
    </source>
</evidence>
<dbReference type="SUPFAM" id="SSF56219">
    <property type="entry name" value="DNase I-like"/>
    <property type="match status" value="1"/>
</dbReference>
<dbReference type="EMBL" id="JABFTP020000165">
    <property type="protein sequence ID" value="KAL3284118.1"/>
    <property type="molecule type" value="Genomic_DNA"/>
</dbReference>
<keyword evidence="2" id="KW-1185">Reference proteome</keyword>
<comment type="caution">
    <text evidence="1">The sequence shown here is derived from an EMBL/GenBank/DDBJ whole genome shotgun (WGS) entry which is preliminary data.</text>
</comment>
<dbReference type="AlphaFoldDB" id="A0ABD2NZP5"/>
<sequence length="277" mass="31667">MFILAVNELIPILDNTFTIKDPYSETKEYSQDIKSFLRSINFMYSEVTNDRSFRCKLIKLSKILMAPFELEIPDDDFDSICSQASQDNTDDYVYDCSENSDGFYARLPRIQQLINDTKTGILCLQETNLTESHNLHLKEYEGFHYIRTDCTPASGGVSIFSSESIFSEAVPLTTNLAAVAISIWNPQKLTICNIYHPPNKSHSSETSSLVDPLRLLQRSLFGTTLFILAINDISDKIRHLVKYALYADDLIIFCHGRNAKTTTKIFQKTMNDLNLWR</sequence>
<reference evidence="1 2" key="1">
    <citation type="journal article" date="2021" name="BMC Biol.">
        <title>Horizontally acquired antibacterial genes associated with adaptive radiation of ladybird beetles.</title>
        <authorList>
            <person name="Li H.S."/>
            <person name="Tang X.F."/>
            <person name="Huang Y.H."/>
            <person name="Xu Z.Y."/>
            <person name="Chen M.L."/>
            <person name="Du X.Y."/>
            <person name="Qiu B.Y."/>
            <person name="Chen P.T."/>
            <person name="Zhang W."/>
            <person name="Slipinski A."/>
            <person name="Escalona H.E."/>
            <person name="Waterhouse R.M."/>
            <person name="Zwick A."/>
            <person name="Pang H."/>
        </authorList>
    </citation>
    <scope>NUCLEOTIDE SEQUENCE [LARGE SCALE GENOMIC DNA]</scope>
    <source>
        <strain evidence="1">SYSU2018</strain>
    </source>
</reference>
<accession>A0ABD2NZP5</accession>